<dbReference type="InterPro" id="IPR010270">
    <property type="entry name" value="Phage_P2_GpM"/>
</dbReference>
<dbReference type="Pfam" id="PF05944">
    <property type="entry name" value="Phage_term_smal"/>
    <property type="match status" value="1"/>
</dbReference>
<evidence type="ECO:0000313" key="1">
    <source>
        <dbReference type="EMBL" id="NHB87181.1"/>
    </source>
</evidence>
<dbReference type="EMBL" id="PUJU01000008">
    <property type="protein sequence ID" value="NHB87181.1"/>
    <property type="molecule type" value="Genomic_DNA"/>
</dbReference>
<dbReference type="RefSeq" id="WP_133815738.1">
    <property type="nucleotide sequence ID" value="NZ_CAWPIF010000008.1"/>
</dbReference>
<keyword evidence="2" id="KW-1185">Reference proteome</keyword>
<gene>
    <name evidence="1" type="ORF">C5471_05425</name>
</gene>
<proteinExistence type="predicted"/>
<sequence length="237" mass="26958">MVLTPCQRHRQRHRAQQALEKCEALAPEPASLHLQIYELEADVLRLSDLPNNAARVEMKRDELLPKWTPTVECYINSSNVYANPVFAWCVIWLFDVGSYDQALDWVDIAISQGQKTPGNIRREFAAFAADTVLDWARTQSEQGHSIEPYFSRTFNNVREKWRLHEEINAKWFKFAGLMLLRDKNCQGVSGVTAVDDVATLEKAEALLAQAAAFDRKIGVNTQRQKIAARIRALTSQS</sequence>
<name>A0ABX0GEJ8_9GAMM</name>
<accession>A0ABX0GEJ8</accession>
<dbReference type="Proteomes" id="UP000697802">
    <property type="component" value="Unassembled WGS sequence"/>
</dbReference>
<organism evidence="1 2">
    <name type="scientific">Photorhabdus tasmaniensis</name>
    <dbReference type="NCBI Taxonomy" id="1004159"/>
    <lineage>
        <taxon>Bacteria</taxon>
        <taxon>Pseudomonadati</taxon>
        <taxon>Pseudomonadota</taxon>
        <taxon>Gammaproteobacteria</taxon>
        <taxon>Enterobacterales</taxon>
        <taxon>Morganellaceae</taxon>
        <taxon>Photorhabdus</taxon>
    </lineage>
</organism>
<evidence type="ECO:0000313" key="2">
    <source>
        <dbReference type="Proteomes" id="UP000697802"/>
    </source>
</evidence>
<comment type="caution">
    <text evidence="1">The sequence shown here is derived from an EMBL/GenBank/DDBJ whole genome shotgun (WGS) entry which is preliminary data.</text>
</comment>
<protein>
    <submittedName>
        <fullName evidence="1">Terminase</fullName>
    </submittedName>
</protein>
<reference evidence="1 2" key="1">
    <citation type="submission" date="2018-02" db="EMBL/GenBank/DDBJ databases">
        <authorList>
            <person name="Machado R.A."/>
        </authorList>
    </citation>
    <scope>NUCLEOTIDE SEQUENCE [LARGE SCALE GENOMIC DNA]</scope>
    <source>
        <strain evidence="1 2">T327</strain>
    </source>
</reference>